<feature type="region of interest" description="Disordered" evidence="1">
    <location>
        <begin position="100"/>
        <end position="128"/>
    </location>
</feature>
<dbReference type="AlphaFoldDB" id="A0A7L5DX18"/>
<evidence type="ECO:0000256" key="2">
    <source>
        <dbReference type="SAM" id="Phobius"/>
    </source>
</evidence>
<feature type="compositionally biased region" description="Low complexity" evidence="1">
    <location>
        <begin position="254"/>
        <end position="269"/>
    </location>
</feature>
<name>A0A7L5DX18_9BACT</name>
<proteinExistence type="predicted"/>
<dbReference type="KEGG" id="srho:HH216_17985"/>
<evidence type="ECO:0008006" key="5">
    <source>
        <dbReference type="Google" id="ProtNLM"/>
    </source>
</evidence>
<feature type="transmembrane region" description="Helical" evidence="2">
    <location>
        <begin position="54"/>
        <end position="74"/>
    </location>
</feature>
<dbReference type="Proteomes" id="UP000501128">
    <property type="component" value="Chromosome"/>
</dbReference>
<feature type="compositionally biased region" description="Polar residues" evidence="1">
    <location>
        <begin position="241"/>
        <end position="253"/>
    </location>
</feature>
<feature type="compositionally biased region" description="Polar residues" evidence="1">
    <location>
        <begin position="100"/>
        <end position="109"/>
    </location>
</feature>
<evidence type="ECO:0000313" key="3">
    <source>
        <dbReference type="EMBL" id="QJD80090.1"/>
    </source>
</evidence>
<feature type="region of interest" description="Disordered" evidence="1">
    <location>
        <begin position="149"/>
        <end position="318"/>
    </location>
</feature>
<evidence type="ECO:0000256" key="1">
    <source>
        <dbReference type="SAM" id="MobiDB-lite"/>
    </source>
</evidence>
<dbReference type="RefSeq" id="WP_169552049.1">
    <property type="nucleotide sequence ID" value="NZ_CP051677.1"/>
</dbReference>
<keyword evidence="4" id="KW-1185">Reference proteome</keyword>
<dbReference type="EMBL" id="CP051677">
    <property type="protein sequence ID" value="QJD80090.1"/>
    <property type="molecule type" value="Genomic_DNA"/>
</dbReference>
<accession>A0A7L5DX18</accession>
<keyword evidence="2" id="KW-0472">Membrane</keyword>
<feature type="compositionally biased region" description="Polar residues" evidence="1">
    <location>
        <begin position="292"/>
        <end position="311"/>
    </location>
</feature>
<evidence type="ECO:0000313" key="4">
    <source>
        <dbReference type="Proteomes" id="UP000501128"/>
    </source>
</evidence>
<reference evidence="3 4" key="1">
    <citation type="submission" date="2020-04" db="EMBL/GenBank/DDBJ databases">
        <title>Genome sequencing of novel species.</title>
        <authorList>
            <person name="Heo J."/>
            <person name="Kim S.-J."/>
            <person name="Kim J.-S."/>
            <person name="Hong S.-B."/>
            <person name="Kwon S.-W."/>
        </authorList>
    </citation>
    <scope>NUCLEOTIDE SEQUENCE [LARGE SCALE GENOMIC DNA]</scope>
    <source>
        <strain evidence="3 4">CJU-R4</strain>
    </source>
</reference>
<organism evidence="3 4">
    <name type="scientific">Spirosoma rhododendri</name>
    <dbReference type="NCBI Taxonomy" id="2728024"/>
    <lineage>
        <taxon>Bacteria</taxon>
        <taxon>Pseudomonadati</taxon>
        <taxon>Bacteroidota</taxon>
        <taxon>Cytophagia</taxon>
        <taxon>Cytophagales</taxon>
        <taxon>Cytophagaceae</taxon>
        <taxon>Spirosoma</taxon>
    </lineage>
</organism>
<protein>
    <recommendedName>
        <fullName evidence="5">Outer membrane protein beta-barrel domain-containing protein</fullName>
    </recommendedName>
</protein>
<feature type="compositionally biased region" description="Polar residues" evidence="1">
    <location>
        <begin position="222"/>
        <end position="233"/>
    </location>
</feature>
<sequence>MKTDRFADSIRRKLDSIRPEFSERDWTKMQAMLKQTGPLPNATPTRPRMFSGQAARLIAAGAAGTALFLGTTLYQTYELNRLRNSTQPTGHTTAQVDSARTITTDTSMLTRSDRSATDTDATDAPESAPAVVRDTVYIDRYIRVPATTTPERTERLARTPNAAIDRSTESVADRESTADRDVPQRRYTSAKPAPTANRPVDAVEPATVAGNQRATTPADRPSGSTEQPGTSESGIREPGQPSRNQSSSLARQSGANRAGDRAGAAIDRNTATIGRDKPVGGNAGAGSGSNGTSIPSGSESVAGSNTPSISRTEVIERIDARTDKPASVAGEIAGLAAIVAEPIQVQPVLASNIAWDQRLLQRSRRMRPARTVVVGGPTLAKSSEEQAAPEKPARQSAPSLVKVRIGAGSDLNGRLWSAGGYAELLAGKHVTFSIGISRATFDNGNYITEGIFNQRYQAGLVGGPAGSDFRREFGLEKRIDPRHEIINIGLQTVRLVMPLTIGYRLPVSSSFAITPTLGTILNLQSQEQVSYIIRRPPSMPPYGYGSEYSSNADCQYRPVSMLNNVTLGATVEWQRKHWGIQAGPILTISSQPDPDWVSSLSGGLRARAFFQF</sequence>
<gene>
    <name evidence="3" type="ORF">HH216_17985</name>
</gene>
<keyword evidence="2" id="KW-1133">Transmembrane helix</keyword>
<feature type="compositionally biased region" description="Basic and acidic residues" evidence="1">
    <location>
        <begin position="166"/>
        <end position="184"/>
    </location>
</feature>
<keyword evidence="2" id="KW-0812">Transmembrane</keyword>